<keyword evidence="1" id="KW-0677">Repeat</keyword>
<gene>
    <name evidence="3" type="ORF">NP233_g694</name>
</gene>
<proteinExistence type="predicted"/>
<dbReference type="PANTHER" id="PTHR10039">
    <property type="entry name" value="AMELOGENIN"/>
    <property type="match status" value="1"/>
</dbReference>
<feature type="domain" description="Nephrocystin 3-like N-terminal" evidence="2">
    <location>
        <begin position="82"/>
        <end position="230"/>
    </location>
</feature>
<dbReference type="Pfam" id="PF24883">
    <property type="entry name" value="NPHP3_N"/>
    <property type="match status" value="1"/>
</dbReference>
<dbReference type="EMBL" id="JANIEX010000020">
    <property type="protein sequence ID" value="KAJ3576058.1"/>
    <property type="molecule type" value="Genomic_DNA"/>
</dbReference>
<evidence type="ECO:0000259" key="2">
    <source>
        <dbReference type="Pfam" id="PF24883"/>
    </source>
</evidence>
<reference evidence="3" key="1">
    <citation type="submission" date="2022-07" db="EMBL/GenBank/DDBJ databases">
        <title>Genome Sequence of Leucocoprinus birnbaumii.</title>
        <authorList>
            <person name="Buettner E."/>
        </authorList>
    </citation>
    <scope>NUCLEOTIDE SEQUENCE</scope>
    <source>
        <strain evidence="3">VT141</strain>
    </source>
</reference>
<sequence>MPFFPFSRDIRINGGTFIDMSISLPTQNGMSLLLNACDPDAVYNPAARTVAPLCHPTARQKYIEFFIQWASPAFFFYKAPIPMIWMHGPAGVGKSSIAQTCVEHLSGGSIPCAAYFFSVNGRQTAGRLFPSIAHQLSLVYPQYRDNLLRRISDDPSLIQDKSLKEQFYHLILEPLRRTRRVGGLKRFRIPVFVDGLDECQDKDAQREIVEIVADSTLRHKLPLCWAFFSRPEGQIKVAFSGQKAKHVSCSFELRISRGDDGEIERFLRDGFEDILKERNIRLESPWPSDDEIRRLVADAAGLFHHARMVLRFVSRHPGFDLHTPLHQILDKVQGPSTLPFTELDAIYLMIMRNIPLDRLGPVLLVLTLLCLKESHFEHLKAPSVVLLSNTLGIGELEFKAICGVLSSVLEIKGSIKTTPYTRRNQSLPSLPRSRQPHRLYLTHKFRPVRPWWISKFLP</sequence>
<evidence type="ECO:0000313" key="3">
    <source>
        <dbReference type="EMBL" id="KAJ3576058.1"/>
    </source>
</evidence>
<dbReference type="AlphaFoldDB" id="A0AAD5W1D6"/>
<dbReference type="InterPro" id="IPR056884">
    <property type="entry name" value="NPHP3-like_N"/>
</dbReference>
<evidence type="ECO:0000256" key="1">
    <source>
        <dbReference type="ARBA" id="ARBA00022737"/>
    </source>
</evidence>
<protein>
    <recommendedName>
        <fullName evidence="2">Nephrocystin 3-like N-terminal domain-containing protein</fullName>
    </recommendedName>
</protein>
<dbReference type="PANTHER" id="PTHR10039:SF14">
    <property type="entry name" value="NACHT DOMAIN-CONTAINING PROTEIN"/>
    <property type="match status" value="1"/>
</dbReference>
<dbReference type="Proteomes" id="UP001213000">
    <property type="component" value="Unassembled WGS sequence"/>
</dbReference>
<dbReference type="Gene3D" id="3.40.50.300">
    <property type="entry name" value="P-loop containing nucleotide triphosphate hydrolases"/>
    <property type="match status" value="1"/>
</dbReference>
<keyword evidence="4" id="KW-1185">Reference proteome</keyword>
<comment type="caution">
    <text evidence="3">The sequence shown here is derived from an EMBL/GenBank/DDBJ whole genome shotgun (WGS) entry which is preliminary data.</text>
</comment>
<evidence type="ECO:0000313" key="4">
    <source>
        <dbReference type="Proteomes" id="UP001213000"/>
    </source>
</evidence>
<dbReference type="SUPFAM" id="SSF52540">
    <property type="entry name" value="P-loop containing nucleoside triphosphate hydrolases"/>
    <property type="match status" value="2"/>
</dbReference>
<name>A0AAD5W1D6_9AGAR</name>
<accession>A0AAD5W1D6</accession>
<dbReference type="InterPro" id="IPR027417">
    <property type="entry name" value="P-loop_NTPase"/>
</dbReference>
<organism evidence="3 4">
    <name type="scientific">Leucocoprinus birnbaumii</name>
    <dbReference type="NCBI Taxonomy" id="56174"/>
    <lineage>
        <taxon>Eukaryota</taxon>
        <taxon>Fungi</taxon>
        <taxon>Dikarya</taxon>
        <taxon>Basidiomycota</taxon>
        <taxon>Agaricomycotina</taxon>
        <taxon>Agaricomycetes</taxon>
        <taxon>Agaricomycetidae</taxon>
        <taxon>Agaricales</taxon>
        <taxon>Agaricineae</taxon>
        <taxon>Agaricaceae</taxon>
        <taxon>Leucocoprinus</taxon>
    </lineage>
</organism>